<proteinExistence type="predicted"/>
<evidence type="ECO:0000313" key="2">
    <source>
        <dbReference type="Proteomes" id="UP001148662"/>
    </source>
</evidence>
<name>A0ACC1TD95_9APHY</name>
<accession>A0ACC1TD95</accession>
<comment type="caution">
    <text evidence="1">The sequence shown here is derived from an EMBL/GenBank/DDBJ whole genome shotgun (WGS) entry which is preliminary data.</text>
</comment>
<dbReference type="EMBL" id="JANHOG010000069">
    <property type="protein sequence ID" value="KAJ3558727.1"/>
    <property type="molecule type" value="Genomic_DNA"/>
</dbReference>
<evidence type="ECO:0000313" key="1">
    <source>
        <dbReference type="EMBL" id="KAJ3558727.1"/>
    </source>
</evidence>
<gene>
    <name evidence="1" type="ORF">NM688_g745</name>
</gene>
<dbReference type="Proteomes" id="UP001148662">
    <property type="component" value="Unassembled WGS sequence"/>
</dbReference>
<reference evidence="1" key="1">
    <citation type="submission" date="2022-07" db="EMBL/GenBank/DDBJ databases">
        <title>Genome Sequence of Phlebia brevispora.</title>
        <authorList>
            <person name="Buettner E."/>
        </authorList>
    </citation>
    <scope>NUCLEOTIDE SEQUENCE</scope>
    <source>
        <strain evidence="1">MPL23</strain>
    </source>
</reference>
<protein>
    <submittedName>
        <fullName evidence="1">Uncharacterized protein</fullName>
    </submittedName>
</protein>
<organism evidence="1 2">
    <name type="scientific">Phlebia brevispora</name>
    <dbReference type="NCBI Taxonomy" id="194682"/>
    <lineage>
        <taxon>Eukaryota</taxon>
        <taxon>Fungi</taxon>
        <taxon>Dikarya</taxon>
        <taxon>Basidiomycota</taxon>
        <taxon>Agaricomycotina</taxon>
        <taxon>Agaricomycetes</taxon>
        <taxon>Polyporales</taxon>
        <taxon>Meruliaceae</taxon>
        <taxon>Phlebia</taxon>
    </lineage>
</organism>
<sequence>MFRYHRVVSSLTTVIGVKPEAPSVLARFERTSAFVLGLKEKPLNDQQNVMPPDIVGNSTALATAYYAASHASRSPIAGRGITATLSPQRGIESSPTIMSFETSMCSTEACGQRARETAIASLLLDALDTVFKSGSADLSAQGIVATRVLRLAEHAPTNQAPRIACSMPLAMYALSLPNEETTLLAVREMLYNAITALVSSVVPAYRYPVCLLLYMR</sequence>
<keyword evidence="2" id="KW-1185">Reference proteome</keyword>